<gene>
    <name evidence="2" type="ORF">EDB81DRAFT_658439</name>
</gene>
<evidence type="ECO:0000313" key="2">
    <source>
        <dbReference type="EMBL" id="KAH7134046.1"/>
    </source>
</evidence>
<dbReference type="OrthoDB" id="2311180at2759"/>
<dbReference type="Proteomes" id="UP000738349">
    <property type="component" value="Unassembled WGS sequence"/>
</dbReference>
<accession>A0A9P9EBC1</accession>
<dbReference type="EMBL" id="JAGMUV010000014">
    <property type="protein sequence ID" value="KAH7134046.1"/>
    <property type="molecule type" value="Genomic_DNA"/>
</dbReference>
<reference evidence="2" key="1">
    <citation type="journal article" date="2021" name="Nat. Commun.">
        <title>Genetic determinants of endophytism in the Arabidopsis root mycobiome.</title>
        <authorList>
            <person name="Mesny F."/>
            <person name="Miyauchi S."/>
            <person name="Thiergart T."/>
            <person name="Pickel B."/>
            <person name="Atanasova L."/>
            <person name="Karlsson M."/>
            <person name="Huettel B."/>
            <person name="Barry K.W."/>
            <person name="Haridas S."/>
            <person name="Chen C."/>
            <person name="Bauer D."/>
            <person name="Andreopoulos W."/>
            <person name="Pangilinan J."/>
            <person name="LaButti K."/>
            <person name="Riley R."/>
            <person name="Lipzen A."/>
            <person name="Clum A."/>
            <person name="Drula E."/>
            <person name="Henrissat B."/>
            <person name="Kohler A."/>
            <person name="Grigoriev I.V."/>
            <person name="Martin F.M."/>
            <person name="Hacquard S."/>
        </authorList>
    </citation>
    <scope>NUCLEOTIDE SEQUENCE</scope>
    <source>
        <strain evidence="2">MPI-CAGE-AT-0147</strain>
    </source>
</reference>
<organism evidence="2 3">
    <name type="scientific">Dactylonectria macrodidyma</name>
    <dbReference type="NCBI Taxonomy" id="307937"/>
    <lineage>
        <taxon>Eukaryota</taxon>
        <taxon>Fungi</taxon>
        <taxon>Dikarya</taxon>
        <taxon>Ascomycota</taxon>
        <taxon>Pezizomycotina</taxon>
        <taxon>Sordariomycetes</taxon>
        <taxon>Hypocreomycetidae</taxon>
        <taxon>Hypocreales</taxon>
        <taxon>Nectriaceae</taxon>
        <taxon>Dactylonectria</taxon>
    </lineage>
</organism>
<name>A0A9P9EBC1_9HYPO</name>
<dbReference type="InterPro" id="IPR021139">
    <property type="entry name" value="NYN"/>
</dbReference>
<dbReference type="Gene3D" id="3.40.50.1010">
    <property type="entry name" value="5'-nuclease"/>
    <property type="match status" value="1"/>
</dbReference>
<evidence type="ECO:0000259" key="1">
    <source>
        <dbReference type="Pfam" id="PF01936"/>
    </source>
</evidence>
<sequence>MWDHVFSTQNPNIPGTSATINPPLAHQLKVYIYIDNSNLLVQGRRTYAFRHNMSADEDPTWRCNYIGLKAILTAKSRLSADGQIDEPNVKVNLYGSTIHPAETVYSGIKSDSFNVNLSQRSSWTGGEKEVDVKVITDLMEHASEAYFNHVKAEFILVTGDRDMYYPVEKVATKYNLPVHIWSWDNALASVYTEAHHPLIHVYSLDEYLEQIGFCEPNFRLDKNVINPRSIVILDPLPKADEIEEFFSDWKFPTRRYEFEEKRADASSSDLAVVPALSRHIKDDALDDAFQAAKT</sequence>
<comment type="caution">
    <text evidence="2">The sequence shown here is derived from an EMBL/GenBank/DDBJ whole genome shotgun (WGS) entry which is preliminary data.</text>
</comment>
<dbReference type="GO" id="GO:0004540">
    <property type="term" value="F:RNA nuclease activity"/>
    <property type="evidence" value="ECO:0007669"/>
    <property type="project" value="InterPro"/>
</dbReference>
<protein>
    <recommendedName>
        <fullName evidence="1">NYN domain-containing protein</fullName>
    </recommendedName>
</protein>
<evidence type="ECO:0000313" key="3">
    <source>
        <dbReference type="Proteomes" id="UP000738349"/>
    </source>
</evidence>
<dbReference type="AlphaFoldDB" id="A0A9P9EBC1"/>
<dbReference type="Pfam" id="PF01936">
    <property type="entry name" value="NYN"/>
    <property type="match status" value="1"/>
</dbReference>
<keyword evidence="3" id="KW-1185">Reference proteome</keyword>
<feature type="non-terminal residue" evidence="2">
    <location>
        <position position="294"/>
    </location>
</feature>
<proteinExistence type="predicted"/>
<feature type="domain" description="NYN" evidence="1">
    <location>
        <begin position="29"/>
        <end position="186"/>
    </location>
</feature>